<accession>A0ABN7SE11</accession>
<evidence type="ECO:0000256" key="1">
    <source>
        <dbReference type="SAM" id="Phobius"/>
    </source>
</evidence>
<reference evidence="2 3" key="1">
    <citation type="submission" date="2021-04" db="EMBL/GenBank/DDBJ databases">
        <authorList>
            <person name="Bliznina A."/>
        </authorList>
    </citation>
    <scope>NUCLEOTIDE SEQUENCE [LARGE SCALE GENOMIC DNA]</scope>
</reference>
<organism evidence="2 3">
    <name type="scientific">Oikopleura dioica</name>
    <name type="common">Tunicate</name>
    <dbReference type="NCBI Taxonomy" id="34765"/>
    <lineage>
        <taxon>Eukaryota</taxon>
        <taxon>Metazoa</taxon>
        <taxon>Chordata</taxon>
        <taxon>Tunicata</taxon>
        <taxon>Appendicularia</taxon>
        <taxon>Copelata</taxon>
        <taxon>Oikopleuridae</taxon>
        <taxon>Oikopleura</taxon>
    </lineage>
</organism>
<keyword evidence="1" id="KW-1133">Transmembrane helix</keyword>
<evidence type="ECO:0000313" key="3">
    <source>
        <dbReference type="Proteomes" id="UP001158576"/>
    </source>
</evidence>
<keyword evidence="1" id="KW-0472">Membrane</keyword>
<proteinExistence type="predicted"/>
<dbReference type="Proteomes" id="UP001158576">
    <property type="component" value="Chromosome XSR"/>
</dbReference>
<gene>
    <name evidence="2" type="ORF">OKIOD_LOCUS7360</name>
</gene>
<evidence type="ECO:0000313" key="2">
    <source>
        <dbReference type="EMBL" id="CAG5098589.1"/>
    </source>
</evidence>
<name>A0ABN7SE11_OIKDI</name>
<protein>
    <submittedName>
        <fullName evidence="2">Oidioi.mRNA.OKI2018_I69.XSR.g15802.t1.cds</fullName>
    </submittedName>
</protein>
<keyword evidence="3" id="KW-1185">Reference proteome</keyword>
<keyword evidence="1" id="KW-0812">Transmembrane</keyword>
<sequence>MSIFYSYADVLAPLVFGLIASYALYKTTSAGNQFGIYIRVEASDVLRSEDLASDFESELDFDWDSEGEFDSIENPGERVLPIEL</sequence>
<feature type="transmembrane region" description="Helical" evidence="1">
    <location>
        <begin position="6"/>
        <end position="25"/>
    </location>
</feature>
<dbReference type="EMBL" id="OU015569">
    <property type="protein sequence ID" value="CAG5098589.1"/>
    <property type="molecule type" value="Genomic_DNA"/>
</dbReference>